<dbReference type="Pfam" id="PF04351">
    <property type="entry name" value="PilP"/>
    <property type="match status" value="1"/>
</dbReference>
<keyword evidence="1" id="KW-0732">Signal</keyword>
<protein>
    <submittedName>
        <fullName evidence="2">Pilus assembly protein PilP</fullName>
    </submittedName>
</protein>
<dbReference type="AlphaFoldDB" id="A0A1Q8YKM8"/>
<feature type="signal peptide" evidence="1">
    <location>
        <begin position="1"/>
        <end position="23"/>
    </location>
</feature>
<evidence type="ECO:0000313" key="3">
    <source>
        <dbReference type="Proteomes" id="UP000185911"/>
    </source>
</evidence>
<reference evidence="2 3" key="1">
    <citation type="submission" date="2017-01" db="EMBL/GenBank/DDBJ databases">
        <title>Genome sequence of Rhodoferax antarcticus ANT.BR, a psychrophilic purple nonsulfur bacterium from an Antarctic microbial mat.</title>
        <authorList>
            <person name="Baker J."/>
            <person name="Riester C."/>
            <person name="Skinner B."/>
            <person name="Newell A."/>
            <person name="Swingley W."/>
            <person name="Madigan M."/>
            <person name="Jung D."/>
            <person name="Asao M."/>
            <person name="Chen M."/>
            <person name="Loughlin P."/>
            <person name="Pan H."/>
            <person name="Lin S."/>
            <person name="Li N."/>
            <person name="Shaw J."/>
            <person name="Prado M."/>
            <person name="Sherman C."/>
            <person name="Li X."/>
            <person name="Tang J."/>
            <person name="Blankenship R."/>
            <person name="Zhao T."/>
            <person name="Touchman J."/>
            <person name="Sattley M."/>
        </authorList>
    </citation>
    <scope>NUCLEOTIDE SEQUENCE [LARGE SCALE GENOMIC DNA]</scope>
    <source>
        <strain evidence="2 3">ANT.BR</strain>
    </source>
</reference>
<evidence type="ECO:0000313" key="2">
    <source>
        <dbReference type="EMBL" id="OLP08621.1"/>
    </source>
</evidence>
<dbReference type="Proteomes" id="UP000185911">
    <property type="component" value="Unassembled WGS sequence"/>
</dbReference>
<feature type="chain" id="PRO_5012773735" evidence="1">
    <location>
        <begin position="24"/>
        <end position="181"/>
    </location>
</feature>
<accession>A0A1Q8YKM8</accession>
<evidence type="ECO:0000256" key="1">
    <source>
        <dbReference type="SAM" id="SignalP"/>
    </source>
</evidence>
<dbReference type="PIRSF" id="PIRSF016481">
    <property type="entry name" value="Pilus_assembly_PilP"/>
    <property type="match status" value="1"/>
</dbReference>
<keyword evidence="3" id="KW-1185">Reference proteome</keyword>
<dbReference type="InterPro" id="IPR007446">
    <property type="entry name" value="PilP"/>
</dbReference>
<dbReference type="STRING" id="81479.RA876_15225"/>
<dbReference type="RefSeq" id="WP_075584880.1">
    <property type="nucleotide sequence ID" value="NZ_MSYM01000001.1"/>
</dbReference>
<comment type="caution">
    <text evidence="2">The sequence shown here is derived from an EMBL/GenBank/DDBJ whole genome shotgun (WGS) entry which is preliminary data.</text>
</comment>
<organism evidence="2 3">
    <name type="scientific">Rhodoferax antarcticus ANT.BR</name>
    <dbReference type="NCBI Taxonomy" id="1111071"/>
    <lineage>
        <taxon>Bacteria</taxon>
        <taxon>Pseudomonadati</taxon>
        <taxon>Pseudomonadota</taxon>
        <taxon>Betaproteobacteria</taxon>
        <taxon>Burkholderiales</taxon>
        <taxon>Comamonadaceae</taxon>
        <taxon>Rhodoferax</taxon>
    </lineage>
</organism>
<gene>
    <name evidence="2" type="primary">pilP</name>
    <name evidence="2" type="ORF">BLL52_0229</name>
</gene>
<dbReference type="Gene3D" id="2.30.30.830">
    <property type="match status" value="1"/>
</dbReference>
<sequence length="181" mass="20535">MRRLRWVPVFLLPLTLLVACSSASEEELRDWMVQQKSQTFPKVVPLSEPKQFKPENYTETTEFDAFNPKKLTLALRKDSEQASSNAALLEPELARRKDPLEEFPLDTIALVGSLVRGGQPVALVTVGKLLYQMRLGDHLGQNYGRITKIVETEVTLREIVQDAAGEWIERTASLQLQERSK</sequence>
<proteinExistence type="predicted"/>
<dbReference type="PROSITE" id="PS51257">
    <property type="entry name" value="PROKAR_LIPOPROTEIN"/>
    <property type="match status" value="1"/>
</dbReference>
<dbReference type="EMBL" id="MSYM01000001">
    <property type="protein sequence ID" value="OLP08621.1"/>
    <property type="molecule type" value="Genomic_DNA"/>
</dbReference>
<name>A0A1Q8YKM8_9BURK</name>